<dbReference type="EMBL" id="JASCZI010000185">
    <property type="protein sequence ID" value="MED6109828.1"/>
    <property type="molecule type" value="Genomic_DNA"/>
</dbReference>
<evidence type="ECO:0000256" key="1">
    <source>
        <dbReference type="SAM" id="MobiDB-lite"/>
    </source>
</evidence>
<feature type="region of interest" description="Disordered" evidence="1">
    <location>
        <begin position="118"/>
        <end position="154"/>
    </location>
</feature>
<protein>
    <submittedName>
        <fullName evidence="2">Uncharacterized protein</fullName>
    </submittedName>
</protein>
<comment type="caution">
    <text evidence="2">The sequence shown here is derived from an EMBL/GenBank/DDBJ whole genome shotgun (WGS) entry which is preliminary data.</text>
</comment>
<name>A0ABU6QE65_9FABA</name>
<feature type="compositionally biased region" description="Polar residues" evidence="1">
    <location>
        <begin position="138"/>
        <end position="154"/>
    </location>
</feature>
<accession>A0ABU6QE65</accession>
<keyword evidence="3" id="KW-1185">Reference proteome</keyword>
<proteinExistence type="predicted"/>
<sequence>MWFQGSLPPPNLCTSSSTHSWFPSGQSILAQKPAFQIPQQAIAIRANSLTSHKPSLQFSTLFFQRSQKVTTTTPGINGWDSSMEQVSNRQLLMEGSPEKEFQFGENWDFHNWHQTSLRRKGSGHSSMGGGAGIGRQPCSPNSPHTTTSASSSGKGISTLRDCNIQYGLIQVLRENLLQKAHIPLSVVMHQVFHPEYILA</sequence>
<organism evidence="2 3">
    <name type="scientific">Stylosanthes scabra</name>
    <dbReference type="NCBI Taxonomy" id="79078"/>
    <lineage>
        <taxon>Eukaryota</taxon>
        <taxon>Viridiplantae</taxon>
        <taxon>Streptophyta</taxon>
        <taxon>Embryophyta</taxon>
        <taxon>Tracheophyta</taxon>
        <taxon>Spermatophyta</taxon>
        <taxon>Magnoliopsida</taxon>
        <taxon>eudicotyledons</taxon>
        <taxon>Gunneridae</taxon>
        <taxon>Pentapetalae</taxon>
        <taxon>rosids</taxon>
        <taxon>fabids</taxon>
        <taxon>Fabales</taxon>
        <taxon>Fabaceae</taxon>
        <taxon>Papilionoideae</taxon>
        <taxon>50 kb inversion clade</taxon>
        <taxon>dalbergioids sensu lato</taxon>
        <taxon>Dalbergieae</taxon>
        <taxon>Pterocarpus clade</taxon>
        <taxon>Stylosanthes</taxon>
    </lineage>
</organism>
<reference evidence="2 3" key="1">
    <citation type="journal article" date="2023" name="Plants (Basel)">
        <title>Bridging the Gap: Combining Genomics and Transcriptomics Approaches to Understand Stylosanthes scabra, an Orphan Legume from the Brazilian Caatinga.</title>
        <authorList>
            <person name="Ferreira-Neto J.R.C."/>
            <person name="da Silva M.D."/>
            <person name="Binneck E."/>
            <person name="de Melo N.F."/>
            <person name="da Silva R.H."/>
            <person name="de Melo A.L.T.M."/>
            <person name="Pandolfi V."/>
            <person name="Bustamante F.O."/>
            <person name="Brasileiro-Vidal A.C."/>
            <person name="Benko-Iseppon A.M."/>
        </authorList>
    </citation>
    <scope>NUCLEOTIDE SEQUENCE [LARGE SCALE GENOMIC DNA]</scope>
    <source>
        <tissue evidence="2">Leaves</tissue>
    </source>
</reference>
<dbReference type="Proteomes" id="UP001341840">
    <property type="component" value="Unassembled WGS sequence"/>
</dbReference>
<evidence type="ECO:0000313" key="2">
    <source>
        <dbReference type="EMBL" id="MED6109828.1"/>
    </source>
</evidence>
<evidence type="ECO:0000313" key="3">
    <source>
        <dbReference type="Proteomes" id="UP001341840"/>
    </source>
</evidence>
<gene>
    <name evidence="2" type="ORF">PIB30_037136</name>
</gene>